<dbReference type="Gene3D" id="3.40.50.280">
    <property type="entry name" value="Cobalamin-binding domain"/>
    <property type="match status" value="1"/>
</dbReference>
<evidence type="ECO:0000313" key="6">
    <source>
        <dbReference type="Proteomes" id="UP000251666"/>
    </source>
</evidence>
<dbReference type="GO" id="GO:0003677">
    <property type="term" value="F:DNA binding"/>
    <property type="evidence" value="ECO:0007669"/>
    <property type="project" value="UniProtKB-KW"/>
</dbReference>
<dbReference type="InterPro" id="IPR009061">
    <property type="entry name" value="DNA-bd_dom_put_sf"/>
</dbReference>
<dbReference type="PANTHER" id="PTHR30204:SF67">
    <property type="entry name" value="HTH-TYPE TRANSCRIPTIONAL REGULATOR MLRA-RELATED"/>
    <property type="match status" value="1"/>
</dbReference>
<keyword evidence="2" id="KW-0238">DNA-binding</keyword>
<gene>
    <name evidence="5" type="ORF">CEQ51_23585</name>
</gene>
<reference evidence="6" key="1">
    <citation type="journal article" date="2021" name="Front. Microbiol.">
        <title>Genomic Analysis of the 1-Aminocyclopropane-1-Carboxylate Deaminase-Producing Pseudomonas thivervalensis SC5 Reveals Its Multifaceted Roles in Soil and in Beneficial Interactions With Plants.</title>
        <authorList>
            <person name="Nascimento F.X."/>
            <person name="Uron P."/>
            <person name="Glick B.R."/>
            <person name="Giachini A."/>
            <person name="Rossi M.J."/>
        </authorList>
    </citation>
    <scope>NUCLEOTIDE SEQUENCE [LARGE SCALE GENOMIC DNA]</scope>
    <source>
        <strain evidence="6">PLM3</strain>
    </source>
</reference>
<dbReference type="AlphaFoldDB" id="A0A2Z4ZHE3"/>
<keyword evidence="3" id="KW-0804">Transcription</keyword>
<keyword evidence="1" id="KW-0805">Transcription regulation</keyword>
<evidence type="ECO:0000256" key="3">
    <source>
        <dbReference type="ARBA" id="ARBA00023163"/>
    </source>
</evidence>
<dbReference type="InterPro" id="IPR047057">
    <property type="entry name" value="MerR_fam"/>
</dbReference>
<dbReference type="SUPFAM" id="SSF46955">
    <property type="entry name" value="Putative DNA-binding domain"/>
    <property type="match status" value="1"/>
</dbReference>
<dbReference type="KEGG" id="pthv:CE140_23035"/>
<dbReference type="InterPro" id="IPR000551">
    <property type="entry name" value="MerR-type_HTH_dom"/>
</dbReference>
<protein>
    <submittedName>
        <fullName evidence="5">Helix-turn-helix-type transcriptional regulator</fullName>
    </submittedName>
</protein>
<accession>A0A2Z4ZHE3</accession>
<name>A0A2Z4ZHE3_9PSED</name>
<keyword evidence="6" id="KW-1185">Reference proteome</keyword>
<evidence type="ECO:0000313" key="5">
    <source>
        <dbReference type="EMBL" id="AXA62934.1"/>
    </source>
</evidence>
<evidence type="ECO:0000259" key="4">
    <source>
        <dbReference type="PROSITE" id="PS50937"/>
    </source>
</evidence>
<dbReference type="EMBL" id="CP022202">
    <property type="protein sequence ID" value="AXA62934.1"/>
    <property type="molecule type" value="Genomic_DNA"/>
</dbReference>
<dbReference type="CDD" id="cd01104">
    <property type="entry name" value="HTH_MlrA-CarA"/>
    <property type="match status" value="1"/>
</dbReference>
<feature type="domain" description="HTH merR-type" evidence="4">
    <location>
        <begin position="22"/>
        <end position="91"/>
    </location>
</feature>
<dbReference type="GO" id="GO:0003700">
    <property type="term" value="F:DNA-binding transcription factor activity"/>
    <property type="evidence" value="ECO:0007669"/>
    <property type="project" value="InterPro"/>
</dbReference>
<dbReference type="SMART" id="SM00422">
    <property type="entry name" value="HTH_MERR"/>
    <property type="match status" value="1"/>
</dbReference>
<dbReference type="Gene3D" id="1.10.1660.10">
    <property type="match status" value="1"/>
</dbReference>
<dbReference type="Proteomes" id="UP000251666">
    <property type="component" value="Chromosome"/>
</dbReference>
<dbReference type="PROSITE" id="PS50937">
    <property type="entry name" value="HTH_MERR_2"/>
    <property type="match status" value="1"/>
</dbReference>
<evidence type="ECO:0000256" key="2">
    <source>
        <dbReference type="ARBA" id="ARBA00023125"/>
    </source>
</evidence>
<dbReference type="RefSeq" id="WP_208665721.1">
    <property type="nucleotide sequence ID" value="NZ_CP022201.1"/>
</dbReference>
<sequence length="321" mass="35825">MSVITEDSFVFQASGSLKREDLFPIREVARLTGVNPVTLRAWERRYGLIQPTRTESGHRLYSLSDIEKVRSILAWLERGVAVSKVSKILAKTESVQPVSTLISSDLVKADHARWQQQVADAVGNFDDIELDRVYGQVFSTYTVPVVFQDILMPLWRQMLYRQPEFGQISEWVFFDGFLRSRIIQRLLLKREGQAQAPRILVCAVAGQCRELELLVTALFLSKADVGVRVLSIGLPFTELTLVCQKIQPLALVLVSNHAPVPDLPKRLGKLAMSLDCPLMLAGDASDLAQESLEGSSIGCLGNEGTVMRQRLRQFLAGNLDT</sequence>
<proteinExistence type="predicted"/>
<evidence type="ECO:0000256" key="1">
    <source>
        <dbReference type="ARBA" id="ARBA00023015"/>
    </source>
</evidence>
<dbReference type="Pfam" id="PF13411">
    <property type="entry name" value="MerR_1"/>
    <property type="match status" value="1"/>
</dbReference>
<organism evidence="5 6">
    <name type="scientific">Pseudomonas thivervalensis</name>
    <dbReference type="NCBI Taxonomy" id="86265"/>
    <lineage>
        <taxon>Bacteria</taxon>
        <taxon>Pseudomonadati</taxon>
        <taxon>Pseudomonadota</taxon>
        <taxon>Gammaproteobacteria</taxon>
        <taxon>Pseudomonadales</taxon>
        <taxon>Pseudomonadaceae</taxon>
        <taxon>Pseudomonas</taxon>
    </lineage>
</organism>
<dbReference type="PANTHER" id="PTHR30204">
    <property type="entry name" value="REDOX-CYCLING DRUG-SENSING TRANSCRIPTIONAL ACTIVATOR SOXR"/>
    <property type="match status" value="1"/>
</dbReference>